<accession>A0A6J4ST35</accession>
<feature type="non-terminal residue" evidence="2">
    <location>
        <position position="1"/>
    </location>
</feature>
<feature type="compositionally biased region" description="Basic and acidic residues" evidence="1">
    <location>
        <begin position="22"/>
        <end position="34"/>
    </location>
</feature>
<dbReference type="SUPFAM" id="SSF141868">
    <property type="entry name" value="EAL domain-like"/>
    <property type="match status" value="1"/>
</dbReference>
<dbReference type="InterPro" id="IPR035919">
    <property type="entry name" value="EAL_sf"/>
</dbReference>
<evidence type="ECO:0000256" key="1">
    <source>
        <dbReference type="SAM" id="MobiDB-lite"/>
    </source>
</evidence>
<feature type="compositionally biased region" description="Basic residues" evidence="1">
    <location>
        <begin position="35"/>
        <end position="54"/>
    </location>
</feature>
<organism evidence="2">
    <name type="scientific">uncultured Solirubrobacterales bacterium</name>
    <dbReference type="NCBI Taxonomy" id="768556"/>
    <lineage>
        <taxon>Bacteria</taxon>
        <taxon>Bacillati</taxon>
        <taxon>Actinomycetota</taxon>
        <taxon>Thermoleophilia</taxon>
        <taxon>Solirubrobacterales</taxon>
        <taxon>environmental samples</taxon>
    </lineage>
</organism>
<sequence>GPTSGGAAQAHELAHAVHAALERPFDLDGTEVRRRGSGHKPLPARRRQHHRPAAPRRPGGRSGQASRRGTDPPVRRGDQRQVGTPVAGHAAAEGHRAGRTAPALPADREPRGGAVGRAGAADMARRVFAYEALVRRQDRDGLVPPAGFISLAEDLGL</sequence>
<evidence type="ECO:0000313" key="2">
    <source>
        <dbReference type="EMBL" id="CAA9504563.1"/>
    </source>
</evidence>
<protein>
    <submittedName>
        <fullName evidence="2">Diguanylate cyclase/phosphodiesterase (GGDEF &amp; EAL domains) with PAS/PAC sensor(S)</fullName>
    </submittedName>
</protein>
<feature type="region of interest" description="Disordered" evidence="1">
    <location>
        <begin position="22"/>
        <end position="118"/>
    </location>
</feature>
<reference evidence="2" key="1">
    <citation type="submission" date="2020-02" db="EMBL/GenBank/DDBJ databases">
        <authorList>
            <person name="Meier V. D."/>
        </authorList>
    </citation>
    <scope>NUCLEOTIDE SEQUENCE</scope>
    <source>
        <strain evidence="2">AVDCRST_MAG17</strain>
    </source>
</reference>
<feature type="non-terminal residue" evidence="2">
    <location>
        <position position="157"/>
    </location>
</feature>
<feature type="compositionally biased region" description="Basic and acidic residues" evidence="1">
    <location>
        <begin position="68"/>
        <end position="79"/>
    </location>
</feature>
<gene>
    <name evidence="2" type="ORF">AVDCRST_MAG17-1601</name>
</gene>
<dbReference type="AlphaFoldDB" id="A0A6J4ST35"/>
<dbReference type="EMBL" id="CADCVV010000116">
    <property type="protein sequence ID" value="CAA9504563.1"/>
    <property type="molecule type" value="Genomic_DNA"/>
</dbReference>
<name>A0A6J4ST35_9ACTN</name>
<proteinExistence type="predicted"/>